<dbReference type="PANTHER" id="PTHR11005">
    <property type="entry name" value="LYSOSOMAL ACID LIPASE-RELATED"/>
    <property type="match status" value="1"/>
</dbReference>
<keyword evidence="6" id="KW-0442">Lipid degradation</keyword>
<evidence type="ECO:0000256" key="7">
    <source>
        <dbReference type="ARBA" id="ARBA00023098"/>
    </source>
</evidence>
<evidence type="ECO:0000256" key="4">
    <source>
        <dbReference type="ARBA" id="ARBA00022729"/>
    </source>
</evidence>
<dbReference type="GO" id="GO:0004185">
    <property type="term" value="F:serine-type carboxypeptidase activity"/>
    <property type="evidence" value="ECO:0007669"/>
    <property type="project" value="InterPro"/>
</dbReference>
<dbReference type="PRINTS" id="PR00724">
    <property type="entry name" value="CRBOXYPTASEC"/>
</dbReference>
<dbReference type="SUPFAM" id="SSF53474">
    <property type="entry name" value="alpha/beta-Hydrolases"/>
    <property type="match status" value="2"/>
</dbReference>
<dbReference type="FunFam" id="3.40.50.1820:FF:000021">
    <property type="entry name" value="Lipase"/>
    <property type="match status" value="1"/>
</dbReference>
<accession>A0A914CB83</accession>
<dbReference type="Pfam" id="PF04083">
    <property type="entry name" value="Abhydro_lipase"/>
    <property type="match status" value="1"/>
</dbReference>
<evidence type="ECO:0000313" key="12">
    <source>
        <dbReference type="WBParaSite" id="ACRNAN_Path_752.g2851.t1"/>
    </source>
</evidence>
<organism evidence="11 12">
    <name type="scientific">Acrobeloides nanus</name>
    <dbReference type="NCBI Taxonomy" id="290746"/>
    <lineage>
        <taxon>Eukaryota</taxon>
        <taxon>Metazoa</taxon>
        <taxon>Ecdysozoa</taxon>
        <taxon>Nematoda</taxon>
        <taxon>Chromadorea</taxon>
        <taxon>Rhabditida</taxon>
        <taxon>Tylenchina</taxon>
        <taxon>Cephalobomorpha</taxon>
        <taxon>Cephaloboidea</taxon>
        <taxon>Cephalobidae</taxon>
        <taxon>Acrobeloides</taxon>
    </lineage>
</organism>
<keyword evidence="11" id="KW-1185">Reference proteome</keyword>
<feature type="domain" description="Partial AB-hydrolase lipase" evidence="10">
    <location>
        <begin position="4"/>
        <end position="67"/>
    </location>
</feature>
<comment type="subcellular location">
    <subcellularLocation>
        <location evidence="1">Lysosome lumen</location>
    </subcellularLocation>
</comment>
<protein>
    <submittedName>
        <fullName evidence="12">Partial AB-hydrolase lipase domain-containing protein</fullName>
    </submittedName>
</protein>
<keyword evidence="5" id="KW-0378">Hydrolase</keyword>
<evidence type="ECO:0000256" key="9">
    <source>
        <dbReference type="ARBA" id="ARBA00023228"/>
    </source>
</evidence>
<proteinExistence type="inferred from homology"/>
<dbReference type="PROSITE" id="PS00131">
    <property type="entry name" value="CARBOXYPEPT_SER_SER"/>
    <property type="match status" value="1"/>
</dbReference>
<evidence type="ECO:0000259" key="10">
    <source>
        <dbReference type="Pfam" id="PF04083"/>
    </source>
</evidence>
<dbReference type="InterPro" id="IPR006693">
    <property type="entry name" value="AB_hydrolase_lipase"/>
</dbReference>
<dbReference type="GO" id="GO:0016042">
    <property type="term" value="P:lipid catabolic process"/>
    <property type="evidence" value="ECO:0007669"/>
    <property type="project" value="UniProtKB-KW"/>
</dbReference>
<comment type="similarity">
    <text evidence="3">Belongs to the AB hydrolase superfamily. Lipase family.</text>
</comment>
<evidence type="ECO:0000256" key="5">
    <source>
        <dbReference type="ARBA" id="ARBA00022801"/>
    </source>
</evidence>
<keyword evidence="8" id="KW-0325">Glycoprotein</keyword>
<dbReference type="InterPro" id="IPR001563">
    <property type="entry name" value="Peptidase_S10"/>
</dbReference>
<dbReference type="PROSITE" id="PS00560">
    <property type="entry name" value="CARBOXYPEPT_SER_HIS"/>
    <property type="match status" value="1"/>
</dbReference>
<evidence type="ECO:0000256" key="8">
    <source>
        <dbReference type="ARBA" id="ARBA00023180"/>
    </source>
</evidence>
<dbReference type="InterPro" id="IPR018202">
    <property type="entry name" value="Ser_caboxypep_ser_AS"/>
</dbReference>
<dbReference type="InterPro" id="IPR029058">
    <property type="entry name" value="AB_hydrolase_fold"/>
</dbReference>
<dbReference type="WBParaSite" id="ACRNAN_Path_752.g2851.t1">
    <property type="protein sequence ID" value="ACRNAN_Path_752.g2851.t1"/>
    <property type="gene ID" value="ACRNAN_Path_752.g2851"/>
</dbReference>
<evidence type="ECO:0000256" key="2">
    <source>
        <dbReference type="ARBA" id="ARBA00009431"/>
    </source>
</evidence>
<keyword evidence="7" id="KW-0443">Lipid metabolism</keyword>
<evidence type="ECO:0000256" key="3">
    <source>
        <dbReference type="ARBA" id="ARBA00010701"/>
    </source>
</evidence>
<keyword evidence="9" id="KW-0458">Lysosome</keyword>
<sequence length="824" mass="93387">MTAPEIIEYYGYPVEIVEVKTADGYILNLHRIPFGKNENTTSSKSPKPVVFLQHGLLGSSGDWITNLPNQSAGFVFADAGFDVWLGNVRGNFYSNKHEKYSTLLPKYWRFSWDEMAAYDLPAMLEAVLNITEQESLHYIGHSQGTEIMFAKLSSDSKFGKKIKKFFALAPVGSVGYAKGLLAYIGRYLVTEFDLMVRIFGAYDFLPSNWFTRMFAEIICGPSFMNPLCDNVLFQIGGPDTDNFNKSRLMVYLSHVPAGTSTMNVAHWAQMTRSKTVQKYDFGSAGNLKAYGQTTPPLYNYSNINVPTYLYYSTQDWLSDPIDVQNSLLDVIPKDYIKLAKNLVDYDHFDFIWGVKANEKIYQDVIQKISNYEAIILRRKSKKNIKKLVESQNDPDNDPLLLWFNGGPGCSSVGGLVEELGPFYINKDSSSLYENIYAWNKYANVLAIESPTGVGFSYDVNNPKGYTVGDDLIAQQNHDAIYDFFQNVQPKYKNRKWFISGESYGGIYIPTMTRNILYSISNNTFSNSNFQGIAIGNGYMNIPILTNSLVLWNYYHGNIGYRDWVQINDVCDCNHDTDHCDFWSHIYYNLTQNYPNDTCGYLTTPLFNIPDSIDVYNWYQDCYLADYLTTTGRFLRKSLNIDTANNGYLPQTATINNTDSLKNFRILIYNGDVDTVCNFLGDEILMDQIAQTLNSTPGYSSKADSRKAWWFRNQIAGFHQPYSISISGGRVIPLDVLTVKGSGHFVPNDRPGPSMQMITNFLWNTGNYSNTNGVGYSNTNASINVRPTPNDLTYSPTSPGATNKIPLYELLYVFISVYYLLCNHF</sequence>
<dbReference type="AlphaFoldDB" id="A0A914CB83"/>
<dbReference type="Pfam" id="PF00450">
    <property type="entry name" value="Peptidase_S10"/>
    <property type="match status" value="2"/>
</dbReference>
<keyword evidence="4" id="KW-0732">Signal</keyword>
<evidence type="ECO:0000256" key="6">
    <source>
        <dbReference type="ARBA" id="ARBA00022963"/>
    </source>
</evidence>
<name>A0A914CB83_9BILA</name>
<dbReference type="Gene3D" id="3.40.50.1820">
    <property type="entry name" value="alpha/beta hydrolase"/>
    <property type="match status" value="2"/>
</dbReference>
<dbReference type="GO" id="GO:0043202">
    <property type="term" value="C:lysosomal lumen"/>
    <property type="evidence" value="ECO:0007669"/>
    <property type="project" value="UniProtKB-SubCell"/>
</dbReference>
<comment type="similarity">
    <text evidence="2">Belongs to the peptidase S10 family.</text>
</comment>
<dbReference type="GO" id="GO:0006508">
    <property type="term" value="P:proteolysis"/>
    <property type="evidence" value="ECO:0007669"/>
    <property type="project" value="InterPro"/>
</dbReference>
<dbReference type="InterPro" id="IPR033124">
    <property type="entry name" value="Ser_caboxypep_his_AS"/>
</dbReference>
<evidence type="ECO:0000256" key="1">
    <source>
        <dbReference type="ARBA" id="ARBA00004227"/>
    </source>
</evidence>
<dbReference type="Proteomes" id="UP000887540">
    <property type="component" value="Unplaced"/>
</dbReference>
<reference evidence="12" key="1">
    <citation type="submission" date="2022-11" db="UniProtKB">
        <authorList>
            <consortium name="WormBaseParasite"/>
        </authorList>
    </citation>
    <scope>IDENTIFICATION</scope>
</reference>
<evidence type="ECO:0000313" key="11">
    <source>
        <dbReference type="Proteomes" id="UP000887540"/>
    </source>
</evidence>